<reference evidence="1 2" key="1">
    <citation type="journal article" date="2021" name="Int. J. Syst. Evol. Microbiol.">
        <title>Reticulibacter mediterranei gen. nov., sp. nov., within the new family Reticulibacteraceae fam. nov., and Ktedonospora formicarum gen. nov., sp. nov., Ktedonobacter robiniae sp. nov., Dictyobacter formicarum sp. nov. and Dictyobacter arantiisoli sp. nov., belonging to the class Ktedonobacteria.</title>
        <authorList>
            <person name="Yabe S."/>
            <person name="Zheng Y."/>
            <person name="Wang C.M."/>
            <person name="Sakai Y."/>
            <person name="Abe K."/>
            <person name="Yokota A."/>
            <person name="Donadio S."/>
            <person name="Cavaletti L."/>
            <person name="Monciardini P."/>
        </authorList>
    </citation>
    <scope>NUCLEOTIDE SEQUENCE [LARGE SCALE GENOMIC DNA]</scope>
    <source>
        <strain evidence="1 2">SOSP1-30</strain>
    </source>
</reference>
<dbReference type="EMBL" id="BNJG01000002">
    <property type="protein sequence ID" value="GHO56717.1"/>
    <property type="molecule type" value="Genomic_DNA"/>
</dbReference>
<dbReference type="Proteomes" id="UP000654345">
    <property type="component" value="Unassembled WGS sequence"/>
</dbReference>
<keyword evidence="2" id="KW-1185">Reference proteome</keyword>
<evidence type="ECO:0000313" key="2">
    <source>
        <dbReference type="Proteomes" id="UP000654345"/>
    </source>
</evidence>
<protein>
    <submittedName>
        <fullName evidence="1">Uncharacterized protein</fullName>
    </submittedName>
</protein>
<proteinExistence type="predicted"/>
<evidence type="ECO:0000313" key="1">
    <source>
        <dbReference type="EMBL" id="GHO56717.1"/>
    </source>
</evidence>
<sequence length="172" mass="19901">MGMLLRTRHQILSVLESRAYTTGVRQMNDGPGHRIRVHFKRGAIDREFECVVLVRSSLWYEHRLNLYGMGLIEMVVCARHDSCLPIPVWSVEEGKVYNPGETAYLLSALENKTFRGSRTGHALFIAAILTQKQEALTLLEDERYIPRSTRYRLKAKVRAYANLKRGKRLRIE</sequence>
<organism evidence="1 2">
    <name type="scientific">Ktedonobacter robiniae</name>
    <dbReference type="NCBI Taxonomy" id="2778365"/>
    <lineage>
        <taxon>Bacteria</taxon>
        <taxon>Bacillati</taxon>
        <taxon>Chloroflexota</taxon>
        <taxon>Ktedonobacteria</taxon>
        <taxon>Ktedonobacterales</taxon>
        <taxon>Ktedonobacteraceae</taxon>
        <taxon>Ktedonobacter</taxon>
    </lineage>
</organism>
<gene>
    <name evidence="1" type="ORF">KSB_51920</name>
</gene>
<name>A0ABQ3UVU9_9CHLR</name>
<comment type="caution">
    <text evidence="1">The sequence shown here is derived from an EMBL/GenBank/DDBJ whole genome shotgun (WGS) entry which is preliminary data.</text>
</comment>
<accession>A0ABQ3UVU9</accession>